<gene>
    <name evidence="1" type="ORF">METZ01_LOCUS145167</name>
</gene>
<sequence>MKRLSLLIIMMATWMVAGCGTTDGTKKVGPELGYYENKKDIKGDSLIFSATSVWHCIMADKPWLDKTCD</sequence>
<dbReference type="EMBL" id="UINC01022520">
    <property type="protein sequence ID" value="SVA92313.1"/>
    <property type="molecule type" value="Genomic_DNA"/>
</dbReference>
<dbReference type="AlphaFoldDB" id="A0A381ZU89"/>
<name>A0A381ZU89_9ZZZZ</name>
<evidence type="ECO:0000313" key="1">
    <source>
        <dbReference type="EMBL" id="SVA92313.1"/>
    </source>
</evidence>
<protein>
    <submittedName>
        <fullName evidence="1">Uncharacterized protein</fullName>
    </submittedName>
</protein>
<dbReference type="PROSITE" id="PS51257">
    <property type="entry name" value="PROKAR_LIPOPROTEIN"/>
    <property type="match status" value="1"/>
</dbReference>
<proteinExistence type="predicted"/>
<reference evidence="1" key="1">
    <citation type="submission" date="2018-05" db="EMBL/GenBank/DDBJ databases">
        <authorList>
            <person name="Lanie J.A."/>
            <person name="Ng W.-L."/>
            <person name="Kazmierczak K.M."/>
            <person name="Andrzejewski T.M."/>
            <person name="Davidsen T.M."/>
            <person name="Wayne K.J."/>
            <person name="Tettelin H."/>
            <person name="Glass J.I."/>
            <person name="Rusch D."/>
            <person name="Podicherti R."/>
            <person name="Tsui H.-C.T."/>
            <person name="Winkler M.E."/>
        </authorList>
    </citation>
    <scope>NUCLEOTIDE SEQUENCE</scope>
</reference>
<accession>A0A381ZU89</accession>
<organism evidence="1">
    <name type="scientific">marine metagenome</name>
    <dbReference type="NCBI Taxonomy" id="408172"/>
    <lineage>
        <taxon>unclassified sequences</taxon>
        <taxon>metagenomes</taxon>
        <taxon>ecological metagenomes</taxon>
    </lineage>
</organism>